<dbReference type="InterPro" id="IPR016181">
    <property type="entry name" value="Acyl_CoA_acyltransferase"/>
</dbReference>
<proteinExistence type="predicted"/>
<organism evidence="2 3">
    <name type="scientific">Bombella pollinis</name>
    <dbReference type="NCBI Taxonomy" id="2967337"/>
    <lineage>
        <taxon>Bacteria</taxon>
        <taxon>Pseudomonadati</taxon>
        <taxon>Pseudomonadota</taxon>
        <taxon>Alphaproteobacteria</taxon>
        <taxon>Acetobacterales</taxon>
        <taxon>Acetobacteraceae</taxon>
        <taxon>Bombella</taxon>
    </lineage>
</organism>
<protein>
    <submittedName>
        <fullName evidence="2">GNAT family N-acetyltransferase</fullName>
    </submittedName>
</protein>
<evidence type="ECO:0000313" key="2">
    <source>
        <dbReference type="EMBL" id="MCX5619657.1"/>
    </source>
</evidence>
<feature type="domain" description="BioF2-like acetyltransferase" evidence="1">
    <location>
        <begin position="179"/>
        <end position="260"/>
    </location>
</feature>
<gene>
    <name evidence="2" type="ORF">NQF89_04370</name>
</gene>
<dbReference type="InterPro" id="IPR038740">
    <property type="entry name" value="BioF2-like_GNAT_dom"/>
</dbReference>
<sequence>MVDATLISKPLSIFHQDWWLELASRGQFSSIDIEMGGKIVSHFPFIVKKKLGSPVIRMPKYTRILGPHLSLPPSKPFRHEQNIRHVVEKTIARLPKHDGVQFFVDPDNESLLAFRLAGFKVMHDFTFRIMPEKPLEAVWHDCDHKTRNLIRTAEKKLSVQQAGDCERFIGLVQRELPHNHHDFPLLKALFDAAYQRDQAMALYAYEQERLVSAALLIWDEQTLYFWQSARCHCSRVPGMTMLLIWEAMKQAKERHLIFDFDGFGSVRTAKMLASFGQKPVSRPEIRFGTWAYNIKCYIIDTVKKYIIKKHGNYDFY</sequence>
<reference evidence="2 3" key="1">
    <citation type="submission" date="2022-07" db="EMBL/GenBank/DDBJ databases">
        <title>Bombella genomes.</title>
        <authorList>
            <person name="Harer L."/>
            <person name="Styblova S."/>
            <person name="Ehrmann M."/>
        </authorList>
    </citation>
    <scope>NUCLEOTIDE SEQUENCE [LARGE SCALE GENOMIC DNA]</scope>
    <source>
        <strain evidence="2 3">TMW 2.2556</strain>
    </source>
</reference>
<dbReference type="SUPFAM" id="SSF55729">
    <property type="entry name" value="Acyl-CoA N-acyltransferases (Nat)"/>
    <property type="match status" value="1"/>
</dbReference>
<dbReference type="Gene3D" id="3.40.630.30">
    <property type="match status" value="1"/>
</dbReference>
<dbReference type="Proteomes" id="UP001165575">
    <property type="component" value="Unassembled WGS sequence"/>
</dbReference>
<dbReference type="RefSeq" id="WP_266137600.1">
    <property type="nucleotide sequence ID" value="NZ_JANIDX010000003.1"/>
</dbReference>
<accession>A0ABT3WKL7</accession>
<keyword evidence="3" id="KW-1185">Reference proteome</keyword>
<dbReference type="EMBL" id="JANIDX010000003">
    <property type="protein sequence ID" value="MCX5619657.1"/>
    <property type="molecule type" value="Genomic_DNA"/>
</dbReference>
<dbReference type="Pfam" id="PF13480">
    <property type="entry name" value="Acetyltransf_6"/>
    <property type="match status" value="1"/>
</dbReference>
<comment type="caution">
    <text evidence="2">The sequence shown here is derived from an EMBL/GenBank/DDBJ whole genome shotgun (WGS) entry which is preliminary data.</text>
</comment>
<evidence type="ECO:0000259" key="1">
    <source>
        <dbReference type="Pfam" id="PF13480"/>
    </source>
</evidence>
<name>A0ABT3WKL7_9PROT</name>
<evidence type="ECO:0000313" key="3">
    <source>
        <dbReference type="Proteomes" id="UP001165575"/>
    </source>
</evidence>